<feature type="compositionally biased region" description="Basic residues" evidence="1">
    <location>
        <begin position="971"/>
        <end position="982"/>
    </location>
</feature>
<name>A0A2R5GTB0_9STRA</name>
<comment type="caution">
    <text evidence="2">The sequence shown here is derived from an EMBL/GenBank/DDBJ whole genome shotgun (WGS) entry which is preliminary data.</text>
</comment>
<feature type="region of interest" description="Disordered" evidence="1">
    <location>
        <begin position="658"/>
        <end position="683"/>
    </location>
</feature>
<organism evidence="2 3">
    <name type="scientific">Hondaea fermentalgiana</name>
    <dbReference type="NCBI Taxonomy" id="2315210"/>
    <lineage>
        <taxon>Eukaryota</taxon>
        <taxon>Sar</taxon>
        <taxon>Stramenopiles</taxon>
        <taxon>Bigyra</taxon>
        <taxon>Labyrinthulomycetes</taxon>
        <taxon>Thraustochytrida</taxon>
        <taxon>Thraustochytriidae</taxon>
        <taxon>Hondaea</taxon>
    </lineage>
</organism>
<feature type="compositionally biased region" description="Polar residues" evidence="1">
    <location>
        <begin position="39"/>
        <end position="52"/>
    </location>
</feature>
<feature type="region of interest" description="Disordered" evidence="1">
    <location>
        <begin position="294"/>
        <end position="325"/>
    </location>
</feature>
<dbReference type="AlphaFoldDB" id="A0A2R5GTB0"/>
<gene>
    <name evidence="2" type="ORF">FCC1311_103292</name>
</gene>
<accession>A0A2R5GTB0</accession>
<feature type="compositionally biased region" description="Low complexity" evidence="1">
    <location>
        <begin position="294"/>
        <end position="308"/>
    </location>
</feature>
<evidence type="ECO:0000256" key="1">
    <source>
        <dbReference type="SAM" id="MobiDB-lite"/>
    </source>
</evidence>
<protein>
    <submittedName>
        <fullName evidence="2">Uncharacterized protein</fullName>
    </submittedName>
</protein>
<evidence type="ECO:0000313" key="2">
    <source>
        <dbReference type="EMBL" id="GBG34106.1"/>
    </source>
</evidence>
<feature type="region of interest" description="Disordered" evidence="1">
    <location>
        <begin position="1"/>
        <end position="67"/>
    </location>
</feature>
<feature type="compositionally biased region" description="Polar residues" evidence="1">
    <location>
        <begin position="20"/>
        <end position="30"/>
    </location>
</feature>
<reference evidence="2 3" key="1">
    <citation type="submission" date="2017-12" db="EMBL/GenBank/DDBJ databases">
        <title>Sequencing, de novo assembly and annotation of complete genome of a new Thraustochytrid species, strain FCC1311.</title>
        <authorList>
            <person name="Sedici K."/>
            <person name="Godart F."/>
            <person name="Aiese Cigliano R."/>
            <person name="Sanseverino W."/>
            <person name="Barakat M."/>
            <person name="Ortet P."/>
            <person name="Marechal E."/>
            <person name="Cagnac O."/>
            <person name="Amato A."/>
        </authorList>
    </citation>
    <scope>NUCLEOTIDE SEQUENCE [LARGE SCALE GENOMIC DNA]</scope>
</reference>
<dbReference type="EMBL" id="BEYU01000180">
    <property type="protein sequence ID" value="GBG34106.1"/>
    <property type="molecule type" value="Genomic_DNA"/>
</dbReference>
<evidence type="ECO:0000313" key="3">
    <source>
        <dbReference type="Proteomes" id="UP000241890"/>
    </source>
</evidence>
<proteinExistence type="predicted"/>
<feature type="region of interest" description="Disordered" evidence="1">
    <location>
        <begin position="960"/>
        <end position="982"/>
    </location>
</feature>
<sequence>MDPNLESAENRNLSEEMESYESNLFDSSAQCGEEAATMGNDSIASSHVNATASVPPEDAPAPPSMKNDEKATAPLMGSAGALYFEIIQTPPNTICKENAQLAEFAIVLKFPGMTQPNKLRLVVTEKKAQSGVRQEITFDRRAGSRSYQMTFKMKCETKSEMKSSEVPFISDGECIVRDRDQLALVWLKANRKSCVGTYDLQFFDGERAASEAMEVEIKSKPNVKYGKAFGRNGPPSKKDNEKIIKTVQDKYVQELYALKDSFINEHRPQVPYFDPSILGDIFDRNKSMYRLTPSISSESSTTSRVSHSLNQLQLSPKRAREDEEHTAEGVFKKFKALAPTESTLFEKMFYMHMGKSNTTPGSNANLNRSVKRNPRRGRAMCLEIIQAPPMIICKENAQLAEFAIVLKYSNVSSLKTLRLVVTERETQLGIWQDITFCRRAQSKSFQMRSKMNSRIKSEIESPATPVISDGECIVREQDQLALVWLKANRKNRVGTYSLQFFDEEIPASEALEIEIKSKPNVKYGKAFGGNKPPSKKDNEKIFKTVQDKYVHELCALKNSFNNENCPQVSYFDPSPLGDIFDRNKSMHRLTPSIRSEPSTTSRVSHSLNQLQLFPKRAREDEDQTAEGVFKKFKALVPAERTRFEEMFSAHMGKCNATPGSNAILNRSAKRKPRRGPPPSMENDEKATALLMGSSGAKSFVIKQVPPKTICKENAQLAEFAIVLKYSNTLPLNNLRLAVTGKKAQFGVRQVITFDRRPGSRSFQVNTYETPIVGEAECIVRDQDQLVLVLLKANRKNRVGTYDLQFFDEKRVASEAMEVEIKSKPNAKYGKAISRNEPLSRIDNEKIIKTVQDKYVRDLRALKDSFINENCPEVSCFDPSILGDIFDRNKSMNRLTPSIKSEPSATSRVSHSLNQLQLFPKRAREDEDQTAEGVFKKFKALAPAERTRFEEMFNTHMAKCYTMPGSSAKQGRGAKRNPRRGRK</sequence>
<keyword evidence="3" id="KW-1185">Reference proteome</keyword>
<dbReference type="Proteomes" id="UP000241890">
    <property type="component" value="Unassembled WGS sequence"/>
</dbReference>
<dbReference type="InParanoid" id="A0A2R5GTB0"/>